<gene>
    <name evidence="15" type="ORF">B456_006G028000</name>
</gene>
<keyword evidence="16" id="KW-1185">Reference proteome</keyword>
<evidence type="ECO:0000256" key="7">
    <source>
        <dbReference type="ARBA" id="ARBA00022723"/>
    </source>
</evidence>
<comment type="function">
    <text evidence="2">Catalytic subunit of the ferredoxin-thioredoxin reductase (FTR), which catalyzes the two-electron reduction of thioredoxins by the electrons provided by reduced ferredoxin.</text>
</comment>
<name>A0A0D2SR69_GOSRA</name>
<evidence type="ECO:0000256" key="4">
    <source>
        <dbReference type="ARBA" id="ARBA00012358"/>
    </source>
</evidence>
<protein>
    <recommendedName>
        <fullName evidence="5">Ferredoxin-thioredoxin reductase catalytic chain, chloroplastic</fullName>
        <ecNumber evidence="4">1.8.7.2</ecNumber>
    </recommendedName>
    <alternativeName>
        <fullName evidence="13">Ferredoxin-thioredoxin reductase subunit B</fullName>
    </alternativeName>
</protein>
<comment type="cofactor">
    <cofactor evidence="1">
        <name>[4Fe-4S] cluster</name>
        <dbReference type="ChEBI" id="CHEBI:49883"/>
    </cofactor>
</comment>
<proteinExistence type="inferred from homology"/>
<dbReference type="Gramene" id="KJB33730">
    <property type="protein sequence ID" value="KJB33730"/>
    <property type="gene ID" value="B456_006G028000"/>
</dbReference>
<comment type="subunit">
    <text evidence="12">Heterodimer of subunit A (variable subunit) and subunit B (catalytic subunit). Heterodimeric FTR forms a complex with ferredoxin and thioredoxin.</text>
</comment>
<evidence type="ECO:0000256" key="10">
    <source>
        <dbReference type="ARBA" id="ARBA00023014"/>
    </source>
</evidence>
<dbReference type="InterPro" id="IPR036644">
    <property type="entry name" value="FTR_bsu_sf"/>
</dbReference>
<comment type="catalytic activity">
    <reaction evidence="14">
        <text>[thioredoxin]-disulfide + 2 reduced [2Fe-2S]-[ferredoxin] + 2 H(+) = [thioredoxin]-dithiol + 2 oxidized [2Fe-2S]-[ferredoxin]</text>
        <dbReference type="Rhea" id="RHEA:42336"/>
        <dbReference type="Rhea" id="RHEA-COMP:10000"/>
        <dbReference type="Rhea" id="RHEA-COMP:10001"/>
        <dbReference type="Rhea" id="RHEA-COMP:10698"/>
        <dbReference type="Rhea" id="RHEA-COMP:10700"/>
        <dbReference type="ChEBI" id="CHEBI:15378"/>
        <dbReference type="ChEBI" id="CHEBI:29950"/>
        <dbReference type="ChEBI" id="CHEBI:33737"/>
        <dbReference type="ChEBI" id="CHEBI:33738"/>
        <dbReference type="ChEBI" id="CHEBI:50058"/>
        <dbReference type="EC" id="1.8.7.2"/>
    </reaction>
</comment>
<dbReference type="AlphaFoldDB" id="A0A0D2SR69"/>
<evidence type="ECO:0000256" key="9">
    <source>
        <dbReference type="ARBA" id="ARBA00023004"/>
    </source>
</evidence>
<evidence type="ECO:0000256" key="8">
    <source>
        <dbReference type="ARBA" id="ARBA00023002"/>
    </source>
</evidence>
<sequence length="106" mass="11857">MTLQASFFNFGSISSLPCPPRTSRQRFVIRAKVEPSEKSVEIMRKFSEQYARRSGTYFCVDKGVTSVVIKGLAEHKDTLGAPLCPCIMMTKLLRQGRDSGIVHAFL</sequence>
<dbReference type="EMBL" id="CM001745">
    <property type="protein sequence ID" value="KJB33730.1"/>
    <property type="molecule type" value="Genomic_DNA"/>
</dbReference>
<dbReference type="GO" id="GO:0046872">
    <property type="term" value="F:metal ion binding"/>
    <property type="evidence" value="ECO:0007669"/>
    <property type="project" value="UniProtKB-KW"/>
</dbReference>
<dbReference type="GO" id="GO:0016730">
    <property type="term" value="F:oxidoreductase activity, acting on iron-sulfur proteins as donors"/>
    <property type="evidence" value="ECO:0007669"/>
    <property type="project" value="InterPro"/>
</dbReference>
<evidence type="ECO:0000256" key="13">
    <source>
        <dbReference type="ARBA" id="ARBA00030295"/>
    </source>
</evidence>
<dbReference type="InterPro" id="IPR004209">
    <property type="entry name" value="FTR_bsu"/>
</dbReference>
<evidence type="ECO:0000256" key="6">
    <source>
        <dbReference type="ARBA" id="ARBA00022485"/>
    </source>
</evidence>
<dbReference type="EC" id="1.8.7.2" evidence="4"/>
<evidence type="ECO:0000256" key="2">
    <source>
        <dbReference type="ARBA" id="ARBA00003945"/>
    </source>
</evidence>
<dbReference type="SUPFAM" id="SSF57662">
    <property type="entry name" value="Ferredoxin thioredoxin reductase (FTR), catalytic beta chain"/>
    <property type="match status" value="1"/>
</dbReference>
<keyword evidence="11" id="KW-1015">Disulfide bond</keyword>
<dbReference type="PANTHER" id="PTHR35113">
    <property type="entry name" value="FERREDOXIN-THIOREDOXIN REDUCTASE CATALYTIC CHAIN, CHLOROPLASTIC"/>
    <property type="match status" value="1"/>
</dbReference>
<keyword evidence="6" id="KW-0004">4Fe-4S</keyword>
<reference evidence="15 16" key="1">
    <citation type="journal article" date="2012" name="Nature">
        <title>Repeated polyploidization of Gossypium genomes and the evolution of spinnable cotton fibres.</title>
        <authorList>
            <person name="Paterson A.H."/>
            <person name="Wendel J.F."/>
            <person name="Gundlach H."/>
            <person name="Guo H."/>
            <person name="Jenkins J."/>
            <person name="Jin D."/>
            <person name="Llewellyn D."/>
            <person name="Showmaker K.C."/>
            <person name="Shu S."/>
            <person name="Udall J."/>
            <person name="Yoo M.J."/>
            <person name="Byers R."/>
            <person name="Chen W."/>
            <person name="Doron-Faigenboim A."/>
            <person name="Duke M.V."/>
            <person name="Gong L."/>
            <person name="Grimwood J."/>
            <person name="Grover C."/>
            <person name="Grupp K."/>
            <person name="Hu G."/>
            <person name="Lee T.H."/>
            <person name="Li J."/>
            <person name="Lin L."/>
            <person name="Liu T."/>
            <person name="Marler B.S."/>
            <person name="Page J.T."/>
            <person name="Roberts A.W."/>
            <person name="Romanel E."/>
            <person name="Sanders W.S."/>
            <person name="Szadkowski E."/>
            <person name="Tan X."/>
            <person name="Tang H."/>
            <person name="Xu C."/>
            <person name="Wang J."/>
            <person name="Wang Z."/>
            <person name="Zhang D."/>
            <person name="Zhang L."/>
            <person name="Ashrafi H."/>
            <person name="Bedon F."/>
            <person name="Bowers J.E."/>
            <person name="Brubaker C.L."/>
            <person name="Chee P.W."/>
            <person name="Das S."/>
            <person name="Gingle A.R."/>
            <person name="Haigler C.H."/>
            <person name="Harker D."/>
            <person name="Hoffmann L.V."/>
            <person name="Hovav R."/>
            <person name="Jones D.C."/>
            <person name="Lemke C."/>
            <person name="Mansoor S."/>
            <person name="ur Rahman M."/>
            <person name="Rainville L.N."/>
            <person name="Rambani A."/>
            <person name="Reddy U.K."/>
            <person name="Rong J.K."/>
            <person name="Saranga Y."/>
            <person name="Scheffler B.E."/>
            <person name="Scheffler J.A."/>
            <person name="Stelly D.M."/>
            <person name="Triplett B.A."/>
            <person name="Van Deynze A."/>
            <person name="Vaslin M.F."/>
            <person name="Waghmare V.N."/>
            <person name="Walford S.A."/>
            <person name="Wright R.J."/>
            <person name="Zaki E.A."/>
            <person name="Zhang T."/>
            <person name="Dennis E.S."/>
            <person name="Mayer K.F."/>
            <person name="Peterson D.G."/>
            <person name="Rokhsar D.S."/>
            <person name="Wang X."/>
            <person name="Schmutz J."/>
        </authorList>
    </citation>
    <scope>NUCLEOTIDE SEQUENCE [LARGE SCALE GENOMIC DNA]</scope>
</reference>
<evidence type="ECO:0000256" key="3">
    <source>
        <dbReference type="ARBA" id="ARBA00007941"/>
    </source>
</evidence>
<keyword evidence="9" id="KW-0408">Iron</keyword>
<dbReference type="GO" id="GO:0103012">
    <property type="term" value="F:ferredoxin-thioredoxin reductase activity"/>
    <property type="evidence" value="ECO:0007669"/>
    <property type="project" value="UniProtKB-EC"/>
</dbReference>
<evidence type="ECO:0000256" key="5">
    <source>
        <dbReference type="ARBA" id="ARBA00018993"/>
    </source>
</evidence>
<comment type="similarity">
    <text evidence="3">Belongs to the ferredoxin thioredoxin reductase beta subunit family.</text>
</comment>
<evidence type="ECO:0000256" key="14">
    <source>
        <dbReference type="ARBA" id="ARBA00048150"/>
    </source>
</evidence>
<dbReference type="Proteomes" id="UP000032304">
    <property type="component" value="Chromosome 6"/>
</dbReference>
<evidence type="ECO:0000256" key="12">
    <source>
        <dbReference type="ARBA" id="ARBA00026011"/>
    </source>
</evidence>
<dbReference type="GO" id="GO:0051539">
    <property type="term" value="F:4 iron, 4 sulfur cluster binding"/>
    <property type="evidence" value="ECO:0007669"/>
    <property type="project" value="UniProtKB-KW"/>
</dbReference>
<evidence type="ECO:0000313" key="15">
    <source>
        <dbReference type="EMBL" id="KJB33730.1"/>
    </source>
</evidence>
<keyword evidence="8" id="KW-0560">Oxidoreductase</keyword>
<keyword evidence="7" id="KW-0479">Metal-binding</keyword>
<organism evidence="15 16">
    <name type="scientific">Gossypium raimondii</name>
    <name type="common">Peruvian cotton</name>
    <name type="synonym">Gossypium klotzschianum subsp. raimondii</name>
    <dbReference type="NCBI Taxonomy" id="29730"/>
    <lineage>
        <taxon>Eukaryota</taxon>
        <taxon>Viridiplantae</taxon>
        <taxon>Streptophyta</taxon>
        <taxon>Embryophyta</taxon>
        <taxon>Tracheophyta</taxon>
        <taxon>Spermatophyta</taxon>
        <taxon>Magnoliopsida</taxon>
        <taxon>eudicotyledons</taxon>
        <taxon>Gunneridae</taxon>
        <taxon>Pentapetalae</taxon>
        <taxon>rosids</taxon>
        <taxon>malvids</taxon>
        <taxon>Malvales</taxon>
        <taxon>Malvaceae</taxon>
        <taxon>Malvoideae</taxon>
        <taxon>Gossypium</taxon>
    </lineage>
</organism>
<evidence type="ECO:0000313" key="16">
    <source>
        <dbReference type="Proteomes" id="UP000032304"/>
    </source>
</evidence>
<keyword evidence="10" id="KW-0411">Iron-sulfur</keyword>
<evidence type="ECO:0000256" key="11">
    <source>
        <dbReference type="ARBA" id="ARBA00023157"/>
    </source>
</evidence>
<dbReference type="Gene3D" id="3.90.460.10">
    <property type="entry name" value="Ferredoxin thioredoxin reductase catalytic beta subunit"/>
    <property type="match status" value="1"/>
</dbReference>
<evidence type="ECO:0000256" key="1">
    <source>
        <dbReference type="ARBA" id="ARBA00001966"/>
    </source>
</evidence>
<accession>A0A0D2SR69</accession>
<dbReference type="PANTHER" id="PTHR35113:SF1">
    <property type="entry name" value="FERREDOXIN-THIOREDOXIN REDUCTASE CATALYTIC CHAIN, CHLOROPLASTIC"/>
    <property type="match status" value="1"/>
</dbReference>
<dbReference type="Pfam" id="PF02943">
    <property type="entry name" value="FeThRed_B"/>
    <property type="match status" value="1"/>
</dbReference>